<dbReference type="AlphaFoldDB" id="A0A1I1ZLD3"/>
<dbReference type="PROSITE" id="PS51177">
    <property type="entry name" value="LUMAZINE_BIND"/>
    <property type="match status" value="2"/>
</dbReference>
<evidence type="ECO:0000256" key="1">
    <source>
        <dbReference type="ARBA" id="ARBA00000968"/>
    </source>
</evidence>
<dbReference type="Gene3D" id="2.40.30.20">
    <property type="match status" value="2"/>
</dbReference>
<evidence type="ECO:0000256" key="3">
    <source>
        <dbReference type="ARBA" id="ARBA00004887"/>
    </source>
</evidence>
<protein>
    <recommendedName>
        <fullName evidence="6 10">Riboflavin synthase</fullName>
        <ecNumber evidence="5 10">2.5.1.9</ecNumber>
    </recommendedName>
</protein>
<sequence>MFTGIIEEKAVIQNIDETSEAMVLTIQANKIMEDIQLGDSISVNGVCLTVTSIHDLSFKVDVMPETVKATSLRMIKPGSEVNVERAMSANGRFGGHFVSGHVDAAGRIQSITPYENAYYIDISIPETFMPYVVLKGSVAIDGISLTIFGVDDEKNTLTISIIPHTWEETILSSKKVGDPVNIETDMLMKYTERLMNSQKNHSAGITRETLSENGYM</sequence>
<dbReference type="FunFam" id="2.40.30.20:FF:000004">
    <property type="entry name" value="Riboflavin synthase, alpha subunit"/>
    <property type="match status" value="1"/>
</dbReference>
<comment type="catalytic activity">
    <reaction evidence="1">
        <text>2 6,7-dimethyl-8-(1-D-ribityl)lumazine + H(+) = 5-amino-6-(D-ribitylamino)uracil + riboflavin</text>
        <dbReference type="Rhea" id="RHEA:20772"/>
        <dbReference type="ChEBI" id="CHEBI:15378"/>
        <dbReference type="ChEBI" id="CHEBI:15934"/>
        <dbReference type="ChEBI" id="CHEBI:57986"/>
        <dbReference type="ChEBI" id="CHEBI:58201"/>
        <dbReference type="EC" id="2.5.1.9"/>
    </reaction>
</comment>
<dbReference type="SUPFAM" id="SSF63380">
    <property type="entry name" value="Riboflavin synthase domain-like"/>
    <property type="match status" value="2"/>
</dbReference>
<dbReference type="InterPro" id="IPR023366">
    <property type="entry name" value="ATP_synth_asu-like_sf"/>
</dbReference>
<dbReference type="NCBIfam" id="NF009566">
    <property type="entry name" value="PRK13020.1"/>
    <property type="match status" value="1"/>
</dbReference>
<organism evidence="13 14">
    <name type="scientific">Alteribacillus iranensis</name>
    <dbReference type="NCBI Taxonomy" id="930128"/>
    <lineage>
        <taxon>Bacteria</taxon>
        <taxon>Bacillati</taxon>
        <taxon>Bacillota</taxon>
        <taxon>Bacilli</taxon>
        <taxon>Bacillales</taxon>
        <taxon>Bacillaceae</taxon>
        <taxon>Alteribacillus</taxon>
    </lineage>
</organism>
<evidence type="ECO:0000256" key="7">
    <source>
        <dbReference type="ARBA" id="ARBA00022619"/>
    </source>
</evidence>
<feature type="repeat" description="Lumazine-binding" evidence="11">
    <location>
        <begin position="97"/>
        <end position="195"/>
    </location>
</feature>
<comment type="subunit">
    <text evidence="4">Homotrimer.</text>
</comment>
<comment type="function">
    <text evidence="2">Catalyzes the dismutation of two molecules of 6,7-dimethyl-8-ribityllumazine, resulting in the formation of riboflavin and 5-amino-6-(D-ribitylamino)uracil.</text>
</comment>
<feature type="domain" description="Lumazine-binding" evidence="12">
    <location>
        <begin position="97"/>
        <end position="195"/>
    </location>
</feature>
<evidence type="ECO:0000256" key="10">
    <source>
        <dbReference type="NCBIfam" id="TIGR00187"/>
    </source>
</evidence>
<dbReference type="GO" id="GO:0009231">
    <property type="term" value="P:riboflavin biosynthetic process"/>
    <property type="evidence" value="ECO:0007669"/>
    <property type="project" value="UniProtKB-KW"/>
</dbReference>
<dbReference type="OrthoDB" id="9788537at2"/>
<dbReference type="InterPro" id="IPR026017">
    <property type="entry name" value="Lumazine-bd_dom"/>
</dbReference>
<dbReference type="RefSeq" id="WP_091656454.1">
    <property type="nucleotide sequence ID" value="NZ_FONT01000001.1"/>
</dbReference>
<dbReference type="InterPro" id="IPR001783">
    <property type="entry name" value="Lumazine-bd"/>
</dbReference>
<dbReference type="GO" id="GO:0004746">
    <property type="term" value="F:riboflavin synthase activity"/>
    <property type="evidence" value="ECO:0007669"/>
    <property type="project" value="UniProtKB-UniRule"/>
</dbReference>
<evidence type="ECO:0000256" key="4">
    <source>
        <dbReference type="ARBA" id="ARBA00011233"/>
    </source>
</evidence>
<evidence type="ECO:0000313" key="13">
    <source>
        <dbReference type="EMBL" id="SFE32527.1"/>
    </source>
</evidence>
<evidence type="ECO:0000259" key="12">
    <source>
        <dbReference type="PROSITE" id="PS51177"/>
    </source>
</evidence>
<dbReference type="EC" id="2.5.1.9" evidence="5 10"/>
<keyword evidence="14" id="KW-1185">Reference proteome</keyword>
<dbReference type="Proteomes" id="UP000199516">
    <property type="component" value="Unassembled WGS sequence"/>
</dbReference>
<feature type="domain" description="Lumazine-binding" evidence="12">
    <location>
        <begin position="1"/>
        <end position="96"/>
    </location>
</feature>
<evidence type="ECO:0000256" key="9">
    <source>
        <dbReference type="ARBA" id="ARBA00022737"/>
    </source>
</evidence>
<evidence type="ECO:0000256" key="6">
    <source>
        <dbReference type="ARBA" id="ARBA00013950"/>
    </source>
</evidence>
<evidence type="ECO:0000256" key="11">
    <source>
        <dbReference type="PROSITE-ProRule" id="PRU00524"/>
    </source>
</evidence>
<dbReference type="CDD" id="cd00402">
    <property type="entry name" value="Riboflavin_synthase_like"/>
    <property type="match status" value="1"/>
</dbReference>
<feature type="repeat" description="Lumazine-binding" evidence="11">
    <location>
        <begin position="1"/>
        <end position="96"/>
    </location>
</feature>
<comment type="pathway">
    <text evidence="3">Cofactor biosynthesis; riboflavin biosynthesis; riboflavin from 2-hydroxy-3-oxobutyl phosphate and 5-amino-6-(D-ribitylamino)uracil: step 2/2.</text>
</comment>
<dbReference type="PIRSF" id="PIRSF000498">
    <property type="entry name" value="Riboflavin_syn_A"/>
    <property type="match status" value="1"/>
</dbReference>
<evidence type="ECO:0000256" key="8">
    <source>
        <dbReference type="ARBA" id="ARBA00022679"/>
    </source>
</evidence>
<dbReference type="NCBIfam" id="NF006767">
    <property type="entry name" value="PRK09289.1"/>
    <property type="match status" value="1"/>
</dbReference>
<accession>A0A1I1ZLD3</accession>
<gene>
    <name evidence="13" type="ORF">SAMN05192532_101312</name>
</gene>
<proteinExistence type="predicted"/>
<dbReference type="Pfam" id="PF00677">
    <property type="entry name" value="Lum_binding"/>
    <property type="match status" value="2"/>
</dbReference>
<dbReference type="PANTHER" id="PTHR21098">
    <property type="entry name" value="RIBOFLAVIN SYNTHASE ALPHA CHAIN"/>
    <property type="match status" value="1"/>
</dbReference>
<dbReference type="STRING" id="930128.SAMN05192532_101312"/>
<dbReference type="FunFam" id="2.40.30.20:FF:000003">
    <property type="entry name" value="Riboflavin synthase, alpha subunit"/>
    <property type="match status" value="1"/>
</dbReference>
<keyword evidence="9" id="KW-0677">Repeat</keyword>
<evidence type="ECO:0000313" key="14">
    <source>
        <dbReference type="Proteomes" id="UP000199516"/>
    </source>
</evidence>
<dbReference type="PANTHER" id="PTHR21098:SF12">
    <property type="entry name" value="RIBOFLAVIN SYNTHASE"/>
    <property type="match status" value="1"/>
</dbReference>
<dbReference type="InterPro" id="IPR017938">
    <property type="entry name" value="Riboflavin_synthase-like_b-brl"/>
</dbReference>
<dbReference type="EMBL" id="FONT01000001">
    <property type="protein sequence ID" value="SFE32527.1"/>
    <property type="molecule type" value="Genomic_DNA"/>
</dbReference>
<evidence type="ECO:0000256" key="2">
    <source>
        <dbReference type="ARBA" id="ARBA00002803"/>
    </source>
</evidence>
<name>A0A1I1ZLD3_9BACI</name>
<reference evidence="13 14" key="1">
    <citation type="submission" date="2016-10" db="EMBL/GenBank/DDBJ databases">
        <authorList>
            <person name="de Groot N.N."/>
        </authorList>
    </citation>
    <scope>NUCLEOTIDE SEQUENCE [LARGE SCALE GENOMIC DNA]</scope>
    <source>
        <strain evidence="13 14">DSM 23995</strain>
    </source>
</reference>
<evidence type="ECO:0000256" key="5">
    <source>
        <dbReference type="ARBA" id="ARBA00012827"/>
    </source>
</evidence>
<dbReference type="NCBIfam" id="TIGR00187">
    <property type="entry name" value="ribE"/>
    <property type="match status" value="1"/>
</dbReference>
<keyword evidence="7" id="KW-0686">Riboflavin biosynthesis</keyword>
<keyword evidence="8" id="KW-0808">Transferase</keyword>